<dbReference type="Pfam" id="PF00653">
    <property type="entry name" value="BIR"/>
    <property type="match status" value="2"/>
</dbReference>
<dbReference type="AlphaFoldDB" id="E4X895"/>
<dbReference type="Gene3D" id="1.10.1170.10">
    <property type="entry name" value="Inhibitor Of Apoptosis Protein (2mihbC-IAP-1), Chain A"/>
    <property type="match status" value="2"/>
</dbReference>
<dbReference type="GO" id="GO:0031398">
    <property type="term" value="P:positive regulation of protein ubiquitination"/>
    <property type="evidence" value="ECO:0007669"/>
    <property type="project" value="TreeGrafter"/>
</dbReference>
<name>E4X895_OIKDI</name>
<dbReference type="InterPro" id="IPR001370">
    <property type="entry name" value="BIR_rpt"/>
</dbReference>
<dbReference type="GO" id="GO:0061630">
    <property type="term" value="F:ubiquitin protein ligase activity"/>
    <property type="evidence" value="ECO:0007669"/>
    <property type="project" value="TreeGrafter"/>
</dbReference>
<dbReference type="GO" id="GO:0043027">
    <property type="term" value="F:cysteine-type endopeptidase inhibitor activity involved in apoptotic process"/>
    <property type="evidence" value="ECO:0007669"/>
    <property type="project" value="TreeGrafter"/>
</dbReference>
<dbReference type="InParanoid" id="E4X895"/>
<proteinExistence type="predicted"/>
<keyword evidence="2" id="KW-1185">Reference proteome</keyword>
<dbReference type="PROSITE" id="PS50143">
    <property type="entry name" value="BIR_REPEAT_2"/>
    <property type="match status" value="2"/>
</dbReference>
<dbReference type="GO" id="GO:0051726">
    <property type="term" value="P:regulation of cell cycle"/>
    <property type="evidence" value="ECO:0007669"/>
    <property type="project" value="TreeGrafter"/>
</dbReference>
<dbReference type="GO" id="GO:0005737">
    <property type="term" value="C:cytoplasm"/>
    <property type="evidence" value="ECO:0007669"/>
    <property type="project" value="TreeGrafter"/>
</dbReference>
<dbReference type="InterPro" id="IPR050784">
    <property type="entry name" value="IAP"/>
</dbReference>
<gene>
    <name evidence="1" type="ORF">GSOID_T00004216001</name>
</gene>
<protein>
    <submittedName>
        <fullName evidence="1">Uncharacterized protein</fullName>
    </submittedName>
</protein>
<dbReference type="PANTHER" id="PTHR10044:SF180">
    <property type="match status" value="1"/>
</dbReference>
<dbReference type="EMBL" id="FN653029">
    <property type="protein sequence ID" value="CBY08203.1"/>
    <property type="molecule type" value="Genomic_DNA"/>
</dbReference>
<dbReference type="SUPFAM" id="SSF57924">
    <property type="entry name" value="Inhibitor of apoptosis (IAP) repeat"/>
    <property type="match status" value="2"/>
</dbReference>
<dbReference type="PANTHER" id="PTHR10044">
    <property type="entry name" value="INHIBITOR OF APOPTOSIS"/>
    <property type="match status" value="1"/>
</dbReference>
<organism evidence="1">
    <name type="scientific">Oikopleura dioica</name>
    <name type="common">Tunicate</name>
    <dbReference type="NCBI Taxonomy" id="34765"/>
    <lineage>
        <taxon>Eukaryota</taxon>
        <taxon>Metazoa</taxon>
        <taxon>Chordata</taxon>
        <taxon>Tunicata</taxon>
        <taxon>Appendicularia</taxon>
        <taxon>Copelata</taxon>
        <taxon>Oikopleuridae</taxon>
        <taxon>Oikopleura</taxon>
    </lineage>
</organism>
<dbReference type="CDD" id="cd00022">
    <property type="entry name" value="BIR"/>
    <property type="match status" value="2"/>
</dbReference>
<sequence>MESFISCIRNNVDNDVISNYPRKDADYLERLKTFDQIEDFPISKEKAAIAGFEYIGPEDRLRCVYCDGQLESWAPTDDPLQAHIDTFPTCPFLIPLLTSPTNRSMSSYDERLASFSSWGRRCPSAEDLAAAGFYKSKKRGFPDSVKCFYCGLPLHSWEAGDLPWEEHARRVLIC</sequence>
<accession>E4X895</accession>
<dbReference type="OrthoDB" id="10051407at2759"/>
<dbReference type="GO" id="GO:0005634">
    <property type="term" value="C:nucleus"/>
    <property type="evidence" value="ECO:0007669"/>
    <property type="project" value="TreeGrafter"/>
</dbReference>
<evidence type="ECO:0000313" key="1">
    <source>
        <dbReference type="EMBL" id="CBY08203.1"/>
    </source>
</evidence>
<dbReference type="SMART" id="SM00238">
    <property type="entry name" value="BIR"/>
    <property type="match status" value="2"/>
</dbReference>
<evidence type="ECO:0000313" key="2">
    <source>
        <dbReference type="Proteomes" id="UP000001307"/>
    </source>
</evidence>
<dbReference type="GO" id="GO:0043066">
    <property type="term" value="P:negative regulation of apoptotic process"/>
    <property type="evidence" value="ECO:0007669"/>
    <property type="project" value="TreeGrafter"/>
</dbReference>
<dbReference type="Proteomes" id="UP000001307">
    <property type="component" value="Unassembled WGS sequence"/>
</dbReference>
<reference evidence="1" key="1">
    <citation type="journal article" date="2010" name="Science">
        <title>Plasticity of animal genome architecture unmasked by rapid evolution of a pelagic tunicate.</title>
        <authorList>
            <person name="Denoeud F."/>
            <person name="Henriet S."/>
            <person name="Mungpakdee S."/>
            <person name="Aury J.M."/>
            <person name="Da Silva C."/>
            <person name="Brinkmann H."/>
            <person name="Mikhaleva J."/>
            <person name="Olsen L.C."/>
            <person name="Jubin C."/>
            <person name="Canestro C."/>
            <person name="Bouquet J.M."/>
            <person name="Danks G."/>
            <person name="Poulain J."/>
            <person name="Campsteijn C."/>
            <person name="Adamski M."/>
            <person name="Cross I."/>
            <person name="Yadetie F."/>
            <person name="Muffato M."/>
            <person name="Louis A."/>
            <person name="Butcher S."/>
            <person name="Tsagkogeorga G."/>
            <person name="Konrad A."/>
            <person name="Singh S."/>
            <person name="Jensen M.F."/>
            <person name="Cong E.H."/>
            <person name="Eikeseth-Otteraa H."/>
            <person name="Noel B."/>
            <person name="Anthouard V."/>
            <person name="Porcel B.M."/>
            <person name="Kachouri-Lafond R."/>
            <person name="Nishino A."/>
            <person name="Ugolini M."/>
            <person name="Chourrout P."/>
            <person name="Nishida H."/>
            <person name="Aasland R."/>
            <person name="Huzurbazar S."/>
            <person name="Westhof E."/>
            <person name="Delsuc F."/>
            <person name="Lehrach H."/>
            <person name="Reinhardt R."/>
            <person name="Weissenbach J."/>
            <person name="Roy S.W."/>
            <person name="Artiguenave F."/>
            <person name="Postlethwait J.H."/>
            <person name="Manak J.R."/>
            <person name="Thompson E.M."/>
            <person name="Jaillon O."/>
            <person name="Du Pasquier L."/>
            <person name="Boudinot P."/>
            <person name="Liberles D.A."/>
            <person name="Volff J.N."/>
            <person name="Philippe H."/>
            <person name="Lenhard B."/>
            <person name="Roest Crollius H."/>
            <person name="Wincker P."/>
            <person name="Chourrout D."/>
        </authorList>
    </citation>
    <scope>NUCLEOTIDE SEQUENCE [LARGE SCALE GENOMIC DNA]</scope>
</reference>